<protein>
    <submittedName>
        <fullName evidence="1">Uncharacterized protein</fullName>
    </submittedName>
</protein>
<organism evidence="1 2">
    <name type="scientific">Dichomitus squalens</name>
    <dbReference type="NCBI Taxonomy" id="114155"/>
    <lineage>
        <taxon>Eukaryota</taxon>
        <taxon>Fungi</taxon>
        <taxon>Dikarya</taxon>
        <taxon>Basidiomycota</taxon>
        <taxon>Agaricomycotina</taxon>
        <taxon>Agaricomycetes</taxon>
        <taxon>Polyporales</taxon>
        <taxon>Polyporaceae</taxon>
        <taxon>Dichomitus</taxon>
    </lineage>
</organism>
<gene>
    <name evidence="1" type="ORF">BD310DRAFT_942616</name>
</gene>
<dbReference type="EMBL" id="ML145370">
    <property type="protein sequence ID" value="TBU51174.1"/>
    <property type="molecule type" value="Genomic_DNA"/>
</dbReference>
<evidence type="ECO:0000313" key="1">
    <source>
        <dbReference type="EMBL" id="TBU51174.1"/>
    </source>
</evidence>
<sequence>MPIATKQEGEKKALLVGICYKSNRNLVSNGLRVQIIARKDVKNLKEPSMGTYRYEEQDIVIMINLTSHIDDGQDQGHEHLGRRQAAW</sequence>
<dbReference type="Proteomes" id="UP000292082">
    <property type="component" value="Unassembled WGS sequence"/>
</dbReference>
<proteinExistence type="predicted"/>
<accession>A0A4Q9P9C0</accession>
<evidence type="ECO:0000313" key="2">
    <source>
        <dbReference type="Proteomes" id="UP000292082"/>
    </source>
</evidence>
<name>A0A4Q9P9C0_9APHY</name>
<reference evidence="1 2" key="1">
    <citation type="submission" date="2019-01" db="EMBL/GenBank/DDBJ databases">
        <title>Draft genome sequences of three monokaryotic isolates of the white-rot basidiomycete fungus Dichomitus squalens.</title>
        <authorList>
            <consortium name="DOE Joint Genome Institute"/>
            <person name="Lopez S.C."/>
            <person name="Andreopoulos B."/>
            <person name="Pangilinan J."/>
            <person name="Lipzen A."/>
            <person name="Riley R."/>
            <person name="Ahrendt S."/>
            <person name="Ng V."/>
            <person name="Barry K."/>
            <person name="Daum C."/>
            <person name="Grigoriev I.V."/>
            <person name="Hilden K.S."/>
            <person name="Makela M.R."/>
            <person name="de Vries R.P."/>
        </authorList>
    </citation>
    <scope>NUCLEOTIDE SEQUENCE [LARGE SCALE GENOMIC DNA]</scope>
    <source>
        <strain evidence="1 2">CBS 464.89</strain>
    </source>
</reference>
<dbReference type="AlphaFoldDB" id="A0A4Q9P9C0"/>
<keyword evidence="2" id="KW-1185">Reference proteome</keyword>